<feature type="compositionally biased region" description="Polar residues" evidence="1">
    <location>
        <begin position="510"/>
        <end position="523"/>
    </location>
</feature>
<dbReference type="InterPro" id="IPR038765">
    <property type="entry name" value="Papain-like_cys_pep_sf"/>
</dbReference>
<dbReference type="EnsemblMetazoa" id="AQUA002830-RA">
    <property type="protein sequence ID" value="AQUA002830-PA"/>
    <property type="gene ID" value="AQUA002830"/>
</dbReference>
<evidence type="ECO:0000313" key="3">
    <source>
        <dbReference type="EnsemblMetazoa" id="AQUA002830-PA"/>
    </source>
</evidence>
<evidence type="ECO:0000259" key="2">
    <source>
        <dbReference type="PROSITE" id="PS50802"/>
    </source>
</evidence>
<dbReference type="Proteomes" id="UP000076407">
    <property type="component" value="Unassembled WGS sequence"/>
</dbReference>
<dbReference type="STRING" id="34691.A0A182WZ66"/>
<feature type="domain" description="OTU" evidence="2">
    <location>
        <begin position="77"/>
        <end position="198"/>
    </location>
</feature>
<keyword evidence="4" id="KW-1185">Reference proteome</keyword>
<dbReference type="PANTHER" id="PTHR12419">
    <property type="entry name" value="OTU DOMAIN CONTAINING PROTEIN"/>
    <property type="match status" value="1"/>
</dbReference>
<sequence>SRHLWAPFYTLLCRWYRNVFAIDLRRNYAGRSKRVELLNRDRPASRMGDNKPPKRGFGFGCRETPDIYDKFLQELGYYRKHTALDTSSLFRVVSEQQHGIQKYHEKVRKDCVMYMRTHKAQFVKDIKWGFEAYMNNMSRMRTHGTLLELKALALLYNANVLLFEPFAEAKWFLHSAANDTVWRVFCGRDNHFDSIYTTEYMINMAECQSIVYDILYTRVLGVPDVQYAVERMLHDPDDTKTTYSEDEEGRQIATTEDGRQLVLSQPHETKCVLIYSHLCHFHNSTIFDAIQRFFALYGSDEGYRVYIGPHVRRGAKKSNPLLADAKLSCVRQLLDMCITPFPYKVAKALDRNIYRNVEFDVWYEIRAEKWSAFFLEMGNKEDGTKSIQDMKQIIPSGEIMHEGYRRGGERVRFANTQHPFIESTVVKDVTGIVSEQAQHVHPFGVADPHLTLAPYPMPQYYLPSPDQYGGINTVSVMACDQAQLAYGDTNGQQPSPRLGGCQPPPPPSMMANNDQQLATTEQPPQQQLPFVASSAMHQMTNDFLLLYDLYQQQLLQQQQQQQSDSQSQPQQITPYAPIAGHAPYIHGCFYHCVPNGADANNPGTLAIPYDTSNPYNSPPPVGGNPYWPNI</sequence>
<dbReference type="SUPFAM" id="SSF54001">
    <property type="entry name" value="Cysteine proteinases"/>
    <property type="match status" value="1"/>
</dbReference>
<dbReference type="GO" id="GO:0061578">
    <property type="term" value="F:K63-linked deubiquitinase activity"/>
    <property type="evidence" value="ECO:0007669"/>
    <property type="project" value="TreeGrafter"/>
</dbReference>
<feature type="region of interest" description="Disordered" evidence="1">
    <location>
        <begin position="487"/>
        <end position="523"/>
    </location>
</feature>
<dbReference type="PROSITE" id="PS50802">
    <property type="entry name" value="OTU"/>
    <property type="match status" value="1"/>
</dbReference>
<accession>A0A182WZ66</accession>
<proteinExistence type="predicted"/>
<dbReference type="Gene3D" id="3.90.70.80">
    <property type="match status" value="1"/>
</dbReference>
<organism evidence="3 4">
    <name type="scientific">Anopheles quadriannulatus</name>
    <name type="common">Mosquito</name>
    <dbReference type="NCBI Taxonomy" id="34691"/>
    <lineage>
        <taxon>Eukaryota</taxon>
        <taxon>Metazoa</taxon>
        <taxon>Ecdysozoa</taxon>
        <taxon>Arthropoda</taxon>
        <taxon>Hexapoda</taxon>
        <taxon>Insecta</taxon>
        <taxon>Pterygota</taxon>
        <taxon>Neoptera</taxon>
        <taxon>Endopterygota</taxon>
        <taxon>Diptera</taxon>
        <taxon>Nematocera</taxon>
        <taxon>Culicoidea</taxon>
        <taxon>Culicidae</taxon>
        <taxon>Anophelinae</taxon>
        <taxon>Anopheles</taxon>
    </lineage>
</organism>
<dbReference type="PANTHER" id="PTHR12419:SF115">
    <property type="entry name" value="PROTEIN OVARIAN TUMOR LOCUS-RELATED"/>
    <property type="match status" value="1"/>
</dbReference>
<dbReference type="InterPro" id="IPR050704">
    <property type="entry name" value="Peptidase_C85-like"/>
</dbReference>
<reference evidence="3" key="1">
    <citation type="submission" date="2020-05" db="UniProtKB">
        <authorList>
            <consortium name="EnsemblMetazoa"/>
        </authorList>
    </citation>
    <scope>IDENTIFICATION</scope>
    <source>
        <strain evidence="3">SANGQUA</strain>
    </source>
</reference>
<dbReference type="VEuPathDB" id="VectorBase:AQUA002830"/>
<dbReference type="Pfam" id="PF02338">
    <property type="entry name" value="OTU"/>
    <property type="match status" value="1"/>
</dbReference>
<protein>
    <submittedName>
        <fullName evidence="3">OTU domain-containing protein</fullName>
    </submittedName>
</protein>
<name>A0A182WZ66_ANOQN</name>
<evidence type="ECO:0000256" key="1">
    <source>
        <dbReference type="SAM" id="MobiDB-lite"/>
    </source>
</evidence>
<evidence type="ECO:0000313" key="4">
    <source>
        <dbReference type="Proteomes" id="UP000076407"/>
    </source>
</evidence>
<dbReference type="InterPro" id="IPR003323">
    <property type="entry name" value="OTU_dom"/>
</dbReference>
<dbReference type="AlphaFoldDB" id="A0A182WZ66"/>